<accession>A0A917G9W0</accession>
<evidence type="ECO:0000313" key="1">
    <source>
        <dbReference type="EMBL" id="GGG31180.1"/>
    </source>
</evidence>
<dbReference type="AlphaFoldDB" id="A0A917G9W0"/>
<keyword evidence="2" id="KW-1185">Reference proteome</keyword>
<evidence type="ECO:0000313" key="2">
    <source>
        <dbReference type="Proteomes" id="UP000616608"/>
    </source>
</evidence>
<dbReference type="Proteomes" id="UP000616608">
    <property type="component" value="Unassembled WGS sequence"/>
</dbReference>
<gene>
    <name evidence="1" type="ORF">GCM10007425_27280</name>
</gene>
<organism evidence="1 2">
    <name type="scientific">Lysinibacillus alkalisoli</name>
    <dbReference type="NCBI Taxonomy" id="1911548"/>
    <lineage>
        <taxon>Bacteria</taxon>
        <taxon>Bacillati</taxon>
        <taxon>Bacillota</taxon>
        <taxon>Bacilli</taxon>
        <taxon>Bacillales</taxon>
        <taxon>Bacillaceae</taxon>
        <taxon>Lysinibacillus</taxon>
    </lineage>
</organism>
<protein>
    <submittedName>
        <fullName evidence="1">Uncharacterized protein</fullName>
    </submittedName>
</protein>
<comment type="caution">
    <text evidence="1">The sequence shown here is derived from an EMBL/GenBank/DDBJ whole genome shotgun (WGS) entry which is preliminary data.</text>
</comment>
<reference evidence="1" key="1">
    <citation type="journal article" date="2014" name="Int. J. Syst. Evol. Microbiol.">
        <title>Complete genome sequence of Corynebacterium casei LMG S-19264T (=DSM 44701T), isolated from a smear-ripened cheese.</title>
        <authorList>
            <consortium name="US DOE Joint Genome Institute (JGI-PGF)"/>
            <person name="Walter F."/>
            <person name="Albersmeier A."/>
            <person name="Kalinowski J."/>
            <person name="Ruckert C."/>
        </authorList>
    </citation>
    <scope>NUCLEOTIDE SEQUENCE</scope>
    <source>
        <strain evidence="1">CGMCC 1.15760</strain>
    </source>
</reference>
<dbReference type="RefSeq" id="WP_188615626.1">
    <property type="nucleotide sequence ID" value="NZ_BMJT01000011.1"/>
</dbReference>
<dbReference type="EMBL" id="BMJT01000011">
    <property type="protein sequence ID" value="GGG31180.1"/>
    <property type="molecule type" value="Genomic_DNA"/>
</dbReference>
<sequence>MALKFLAHVSLEAERAQKETKEMLPGRMAELESTNMQLMAALAESYEASVKLAQENEELKQTITDSETRTMLAIAEIYEMHNVKEA</sequence>
<name>A0A917G9W0_9BACI</name>
<reference evidence="1" key="2">
    <citation type="submission" date="2020-09" db="EMBL/GenBank/DDBJ databases">
        <authorList>
            <person name="Sun Q."/>
            <person name="Zhou Y."/>
        </authorList>
    </citation>
    <scope>NUCLEOTIDE SEQUENCE</scope>
    <source>
        <strain evidence="1">CGMCC 1.15760</strain>
    </source>
</reference>
<proteinExistence type="predicted"/>